<feature type="chain" id="PRO_5005465423" description="DUF481 domain-containing protein" evidence="1">
    <location>
        <begin position="20"/>
        <end position="281"/>
    </location>
</feature>
<dbReference type="RefSeq" id="WP_050725341.1">
    <property type="nucleotide sequence ID" value="NZ_CP012332.1"/>
</dbReference>
<dbReference type="Proteomes" id="UP000055590">
    <property type="component" value="Chromosome"/>
</dbReference>
<sequence>MRSFLIAFVALASASSASAAPADELEARAKTLTVPGAKSPETDQTVKLVAELGTALARGNTETFHIHTSGRLTIAPGRDWVLETFGHALFEESRGSTTANNWGLSQRGDRFVSERVSIFAAGQAERDVFAGIKILLAAQVGATYLAWETRDPEKAELITNRLRLELGGYGARENFTLSPAAPPDAVLTANDRNIWASRVAVSYLHALSRTSTFGLDSEYIQDYNDTANVVVNTSGYVAAAINDSFALKLTATHRFDNVPAEAQPPLKKNDFLLTAGLVVTL</sequence>
<dbReference type="Pfam" id="PF04338">
    <property type="entry name" value="DUF481"/>
    <property type="match status" value="1"/>
</dbReference>
<evidence type="ECO:0000313" key="3">
    <source>
        <dbReference type="Proteomes" id="UP000055590"/>
    </source>
</evidence>
<name>A0A0K1PCV9_9BACT</name>
<evidence type="ECO:0000313" key="2">
    <source>
        <dbReference type="EMBL" id="AKU90959.1"/>
    </source>
</evidence>
<evidence type="ECO:0008006" key="4">
    <source>
        <dbReference type="Google" id="ProtNLM"/>
    </source>
</evidence>
<organism evidence="2 3">
    <name type="scientific">Vulgatibacter incomptus</name>
    <dbReference type="NCBI Taxonomy" id="1391653"/>
    <lineage>
        <taxon>Bacteria</taxon>
        <taxon>Pseudomonadati</taxon>
        <taxon>Myxococcota</taxon>
        <taxon>Myxococcia</taxon>
        <taxon>Myxococcales</taxon>
        <taxon>Cystobacterineae</taxon>
        <taxon>Vulgatibacteraceae</taxon>
        <taxon>Vulgatibacter</taxon>
    </lineage>
</organism>
<protein>
    <recommendedName>
        <fullName evidence="4">DUF481 domain-containing protein</fullName>
    </recommendedName>
</protein>
<reference evidence="2 3" key="1">
    <citation type="submission" date="2015-08" db="EMBL/GenBank/DDBJ databases">
        <authorList>
            <person name="Babu N.S."/>
            <person name="Beckwith C.J."/>
            <person name="Beseler K.G."/>
            <person name="Brison A."/>
            <person name="Carone J.V."/>
            <person name="Caskin T.P."/>
            <person name="Diamond M."/>
            <person name="Durham M.E."/>
            <person name="Foxe J.M."/>
            <person name="Go M."/>
            <person name="Henderson B.A."/>
            <person name="Jones I.B."/>
            <person name="McGettigan J.A."/>
            <person name="Micheletti S.J."/>
            <person name="Nasrallah M.E."/>
            <person name="Ortiz D."/>
            <person name="Piller C.R."/>
            <person name="Privatt S.R."/>
            <person name="Schneider S.L."/>
            <person name="Sharp S."/>
            <person name="Smith T.C."/>
            <person name="Stanton J.D."/>
            <person name="Ullery H.E."/>
            <person name="Wilson R.J."/>
            <person name="Serrano M.G."/>
            <person name="Buck G."/>
            <person name="Lee V."/>
            <person name="Wang Y."/>
            <person name="Carvalho R."/>
            <person name="Voegtly L."/>
            <person name="Shi R."/>
            <person name="Duckworth R."/>
            <person name="Johnson A."/>
            <person name="Loviza R."/>
            <person name="Walstead R."/>
            <person name="Shah Z."/>
            <person name="Kiflezghi M."/>
            <person name="Wade K."/>
            <person name="Ball S.L."/>
            <person name="Bradley K.W."/>
            <person name="Asai D.J."/>
            <person name="Bowman C.A."/>
            <person name="Russell D.A."/>
            <person name="Pope W.H."/>
            <person name="Jacobs-Sera D."/>
            <person name="Hendrix R.W."/>
            <person name="Hatfull G.F."/>
        </authorList>
    </citation>
    <scope>NUCLEOTIDE SEQUENCE [LARGE SCALE GENOMIC DNA]</scope>
    <source>
        <strain evidence="2 3">DSM 27710</strain>
    </source>
</reference>
<dbReference type="EMBL" id="CP012332">
    <property type="protein sequence ID" value="AKU90959.1"/>
    <property type="molecule type" value="Genomic_DNA"/>
</dbReference>
<proteinExistence type="predicted"/>
<keyword evidence="1" id="KW-0732">Signal</keyword>
<dbReference type="KEGG" id="vin:AKJ08_1346"/>
<feature type="signal peptide" evidence="1">
    <location>
        <begin position="1"/>
        <end position="19"/>
    </location>
</feature>
<accession>A0A0K1PCV9</accession>
<gene>
    <name evidence="2" type="ORF">AKJ08_1346</name>
</gene>
<evidence type="ECO:0000256" key="1">
    <source>
        <dbReference type="SAM" id="SignalP"/>
    </source>
</evidence>
<dbReference type="InterPro" id="IPR007433">
    <property type="entry name" value="DUF481"/>
</dbReference>
<keyword evidence="3" id="KW-1185">Reference proteome</keyword>
<dbReference type="AlphaFoldDB" id="A0A0K1PCV9"/>